<dbReference type="PANTHER" id="PTHR43179:SF10">
    <property type="entry name" value="GLYCOSYL TRANSFERASE"/>
    <property type="match status" value="1"/>
</dbReference>
<name>A0AAJ1RAB1_9LACO</name>
<proteinExistence type="predicted"/>
<dbReference type="Gene3D" id="3.90.550.10">
    <property type="entry name" value="Spore Coat Polysaccharide Biosynthesis Protein SpsA, Chain A"/>
    <property type="match status" value="1"/>
</dbReference>
<evidence type="ECO:0000313" key="1">
    <source>
        <dbReference type="EMBL" id="MDN6900647.1"/>
    </source>
</evidence>
<accession>A0AAJ1RAB1</accession>
<organism evidence="1 2">
    <name type="scientific">Oenococcus sicerae</name>
    <dbReference type="NCBI Taxonomy" id="2203724"/>
    <lineage>
        <taxon>Bacteria</taxon>
        <taxon>Bacillati</taxon>
        <taxon>Bacillota</taxon>
        <taxon>Bacilli</taxon>
        <taxon>Lactobacillales</taxon>
        <taxon>Lactobacillaceae</taxon>
        <taxon>Oenococcus</taxon>
    </lineage>
</organism>
<dbReference type="SUPFAM" id="SSF53448">
    <property type="entry name" value="Nucleotide-diphospho-sugar transferases"/>
    <property type="match status" value="1"/>
</dbReference>
<gene>
    <name evidence="1" type="ORF">EVC35_06470</name>
</gene>
<evidence type="ECO:0000313" key="2">
    <source>
        <dbReference type="Proteomes" id="UP001167919"/>
    </source>
</evidence>
<dbReference type="EMBL" id="SDWY01000003">
    <property type="protein sequence ID" value="MDN6900647.1"/>
    <property type="molecule type" value="Genomic_DNA"/>
</dbReference>
<dbReference type="RefSeq" id="WP_301711297.1">
    <property type="nucleotide sequence ID" value="NZ_SDWY01000003.1"/>
</dbReference>
<dbReference type="InterPro" id="IPR029044">
    <property type="entry name" value="Nucleotide-diphossugar_trans"/>
</dbReference>
<sequence>MRNGISISMAVVLFQDDTDSLDKLINNLFLATSKFKYVTLFLINNSPEDIVLTSFLKQEAGKDKRIKLLLPKKNDGFGAGNNLVLSSIASTYHFIINPDISIPDDSQVPKIINYLENNLEIGLLSPLIKYPTGEVQPLLKKESTVFDIALRFSGLPIFKKRQLNFVNLPDGYHAIHEAENAPGSFMVFRTSVFKEIHGFDEKFFLYMEDSDITKKVNQISKAIFFPDAFVYHEWQRNNRKSLKGISIMLRSVFVYFNKWGWKLF</sequence>
<comment type="caution">
    <text evidence="1">The sequence shown here is derived from an EMBL/GenBank/DDBJ whole genome shotgun (WGS) entry which is preliminary data.</text>
</comment>
<protein>
    <submittedName>
        <fullName evidence="1">Glycosyltransferase family 2 protein</fullName>
    </submittedName>
</protein>
<dbReference type="AlphaFoldDB" id="A0AAJ1RAB1"/>
<dbReference type="PANTHER" id="PTHR43179">
    <property type="entry name" value="RHAMNOSYLTRANSFERASE WBBL"/>
    <property type="match status" value="1"/>
</dbReference>
<dbReference type="Proteomes" id="UP001167919">
    <property type="component" value="Unassembled WGS sequence"/>
</dbReference>
<reference evidence="1" key="1">
    <citation type="submission" date="2019-01" db="EMBL/GenBank/DDBJ databases">
        <title>Oenococcus sicerae UCMA17102.</title>
        <authorList>
            <person name="Cousin F.J."/>
            <person name="Le Guellec R."/>
            <person name="Cretenet M."/>
        </authorList>
    </citation>
    <scope>NUCLEOTIDE SEQUENCE</scope>
    <source>
        <strain evidence="1">UCMA17102</strain>
    </source>
</reference>